<reference evidence="2" key="1">
    <citation type="submission" date="2018-06" db="EMBL/GenBank/DDBJ databases">
        <authorList>
            <consortium name="Pathogen Informatics"/>
        </authorList>
    </citation>
    <scope>NUCLEOTIDE SEQUENCE [LARGE SCALE GENOMIC DNA]</scope>
    <source>
        <strain evidence="2">NCTC10115</strain>
    </source>
</reference>
<name>A0A3B0PC19_MYCGL</name>
<accession>A0A3B0PC19</accession>
<protein>
    <submittedName>
        <fullName evidence="1">Uncharacterized protein</fullName>
    </submittedName>
</protein>
<sequence length="48" mass="5805">MTLSGVDFDEAKSLLKQKELVKKYKNLKKFDQYQFVLDLSQTFVFKKW</sequence>
<dbReference type="AlphaFoldDB" id="A0A3B0PC19"/>
<dbReference type="Proteomes" id="UP000260136">
    <property type="component" value="Chromosome"/>
</dbReference>
<dbReference type="EMBL" id="LS991952">
    <property type="protein sequence ID" value="SYV94668.1"/>
    <property type="molecule type" value="Genomic_DNA"/>
</dbReference>
<evidence type="ECO:0000313" key="2">
    <source>
        <dbReference type="Proteomes" id="UP000260136"/>
    </source>
</evidence>
<evidence type="ECO:0000313" key="1">
    <source>
        <dbReference type="EMBL" id="SYV94668.1"/>
    </source>
</evidence>
<proteinExistence type="predicted"/>
<organism evidence="1 2">
    <name type="scientific">Mycoplasmoides gallisepticum</name>
    <name type="common">Mycoplasma gallisepticum</name>
    <dbReference type="NCBI Taxonomy" id="2096"/>
    <lineage>
        <taxon>Bacteria</taxon>
        <taxon>Bacillati</taxon>
        <taxon>Mycoplasmatota</taxon>
        <taxon>Mycoplasmoidales</taxon>
        <taxon>Mycoplasmoidaceae</taxon>
        <taxon>Mycoplasmoides</taxon>
    </lineage>
</organism>
<gene>
    <name evidence="1" type="ORF">NCTC10115_00984</name>
</gene>
<feature type="non-terminal residue" evidence="1">
    <location>
        <position position="48"/>
    </location>
</feature>